<dbReference type="GO" id="GO:0016887">
    <property type="term" value="F:ATP hydrolysis activity"/>
    <property type="evidence" value="ECO:0007669"/>
    <property type="project" value="InterPro"/>
</dbReference>
<dbReference type="AlphaFoldDB" id="A0A5N6RKN7"/>
<accession>A0A5N6RKN7</accession>
<organism evidence="4 5">
    <name type="scientific">Carpinus fangiana</name>
    <dbReference type="NCBI Taxonomy" id="176857"/>
    <lineage>
        <taxon>Eukaryota</taxon>
        <taxon>Viridiplantae</taxon>
        <taxon>Streptophyta</taxon>
        <taxon>Embryophyta</taxon>
        <taxon>Tracheophyta</taxon>
        <taxon>Spermatophyta</taxon>
        <taxon>Magnoliopsida</taxon>
        <taxon>eudicotyledons</taxon>
        <taxon>Gunneridae</taxon>
        <taxon>Pentapetalae</taxon>
        <taxon>rosids</taxon>
        <taxon>fabids</taxon>
        <taxon>Fagales</taxon>
        <taxon>Betulaceae</taxon>
        <taxon>Carpinus</taxon>
    </lineage>
</organism>
<keyword evidence="5" id="KW-1185">Reference proteome</keyword>
<dbReference type="InterPro" id="IPR058017">
    <property type="entry name" value="At3g28540-like_C"/>
</dbReference>
<feature type="domain" description="AAA+ ATPase At3g28540-like C-terminal" evidence="3">
    <location>
        <begin position="224"/>
        <end position="293"/>
    </location>
</feature>
<dbReference type="InterPro" id="IPR027417">
    <property type="entry name" value="P-loop_NTPase"/>
</dbReference>
<dbReference type="Pfam" id="PF25568">
    <property type="entry name" value="AAA_lid_At3g28540"/>
    <property type="match status" value="1"/>
</dbReference>
<protein>
    <submittedName>
        <fullName evidence="4">Uncharacterized protein</fullName>
    </submittedName>
</protein>
<evidence type="ECO:0000256" key="1">
    <source>
        <dbReference type="RuleBase" id="RU003651"/>
    </source>
</evidence>
<comment type="similarity">
    <text evidence="1">Belongs to the AAA ATPase family.</text>
</comment>
<dbReference type="Proteomes" id="UP000327013">
    <property type="component" value="Chromosome 7"/>
</dbReference>
<dbReference type="OrthoDB" id="10251412at2759"/>
<dbReference type="InterPro" id="IPR003960">
    <property type="entry name" value="ATPase_AAA_CS"/>
</dbReference>
<evidence type="ECO:0000313" key="5">
    <source>
        <dbReference type="Proteomes" id="UP000327013"/>
    </source>
</evidence>
<dbReference type="Pfam" id="PF00004">
    <property type="entry name" value="AAA"/>
    <property type="match status" value="1"/>
</dbReference>
<sequence length="303" mass="35133">MAVQDGEDVEDVFDKIKLTWRFCIKEDQRGRQQNQNDQPILKCMYVLAFSEKDREKVMDSYLPHVLNTYKPTKEGRKEMKIYNRMDNNRSWTSLALNHPSTFDTLAIEPELKKGIIDDLGRFLRRKYFYKKIGKPWKRGYLFRSLIVVEDIDCNKVVHDRSKEVNVDPMFLKVTLSGILNAMDGLWSGNGDERIIVFTTNHKERLDPALLRPGRMDMHIHLSFCTFNGFLILAFNYLDVQSHPSFEQVESLLKKVEVTPAAIAEELLKSDDADVVLGGLAEFLKQKEIETLKKKDADQNKVSL</sequence>
<gene>
    <name evidence="4" type="ORF">FH972_016925</name>
</gene>
<dbReference type="GO" id="GO:0005524">
    <property type="term" value="F:ATP binding"/>
    <property type="evidence" value="ECO:0007669"/>
    <property type="project" value="UniProtKB-KW"/>
</dbReference>
<dbReference type="SUPFAM" id="SSF52540">
    <property type="entry name" value="P-loop containing nucleoside triphosphate hydrolases"/>
    <property type="match status" value="1"/>
</dbReference>
<dbReference type="Gene3D" id="3.40.50.300">
    <property type="entry name" value="P-loop containing nucleotide triphosphate hydrolases"/>
    <property type="match status" value="1"/>
</dbReference>
<reference evidence="4 5" key="1">
    <citation type="submission" date="2019-06" db="EMBL/GenBank/DDBJ databases">
        <title>A chromosomal-level reference genome of Carpinus fangiana (Coryloideae, Betulaceae).</title>
        <authorList>
            <person name="Yang X."/>
            <person name="Wang Z."/>
            <person name="Zhang L."/>
            <person name="Hao G."/>
            <person name="Liu J."/>
            <person name="Yang Y."/>
        </authorList>
    </citation>
    <scope>NUCLEOTIDE SEQUENCE [LARGE SCALE GENOMIC DNA]</scope>
    <source>
        <strain evidence="4">Cfa_2016G</strain>
        <tissue evidence="4">Leaf</tissue>
    </source>
</reference>
<evidence type="ECO:0000259" key="3">
    <source>
        <dbReference type="Pfam" id="PF25568"/>
    </source>
</evidence>
<dbReference type="InterPro" id="IPR050747">
    <property type="entry name" value="Mitochondrial_chaperone_BCS1"/>
</dbReference>
<proteinExistence type="inferred from homology"/>
<evidence type="ECO:0000259" key="2">
    <source>
        <dbReference type="Pfam" id="PF00004"/>
    </source>
</evidence>
<dbReference type="PANTHER" id="PTHR23070">
    <property type="entry name" value="BCS1 AAA-TYPE ATPASE"/>
    <property type="match status" value="1"/>
</dbReference>
<keyword evidence="1" id="KW-0547">Nucleotide-binding</keyword>
<feature type="domain" description="ATPase AAA-type core" evidence="2">
    <location>
        <begin position="167"/>
        <end position="221"/>
    </location>
</feature>
<dbReference type="Gene3D" id="6.10.280.40">
    <property type="match status" value="1"/>
</dbReference>
<evidence type="ECO:0000313" key="4">
    <source>
        <dbReference type="EMBL" id="KAE8098896.1"/>
    </source>
</evidence>
<dbReference type="InterPro" id="IPR003959">
    <property type="entry name" value="ATPase_AAA_core"/>
</dbReference>
<dbReference type="EMBL" id="CM017327">
    <property type="protein sequence ID" value="KAE8098896.1"/>
    <property type="molecule type" value="Genomic_DNA"/>
</dbReference>
<dbReference type="PROSITE" id="PS00674">
    <property type="entry name" value="AAA"/>
    <property type="match status" value="1"/>
</dbReference>
<name>A0A5N6RKN7_9ROSI</name>
<keyword evidence="1" id="KW-0067">ATP-binding</keyword>